<dbReference type="InterPro" id="IPR021109">
    <property type="entry name" value="Peptidase_aspartic_dom_sf"/>
</dbReference>
<keyword evidence="3" id="KW-0548">Nucleotidyltransferase</keyword>
<dbReference type="Gene3D" id="2.40.70.10">
    <property type="entry name" value="Acid Proteases"/>
    <property type="match status" value="1"/>
</dbReference>
<keyword evidence="8" id="KW-0862">Zinc</keyword>
<dbReference type="InterPro" id="IPR041588">
    <property type="entry name" value="Integrase_H2C2"/>
</dbReference>
<dbReference type="GO" id="GO:0003964">
    <property type="term" value="F:RNA-directed DNA polymerase activity"/>
    <property type="evidence" value="ECO:0007669"/>
    <property type="project" value="UniProtKB-KW"/>
</dbReference>
<dbReference type="GO" id="GO:0008270">
    <property type="term" value="F:zinc ion binding"/>
    <property type="evidence" value="ECO:0007669"/>
    <property type="project" value="UniProtKB-KW"/>
</dbReference>
<keyword evidence="5" id="KW-0255">Endonuclease</keyword>
<dbReference type="GO" id="GO:0003676">
    <property type="term" value="F:nucleic acid binding"/>
    <property type="evidence" value="ECO:0007669"/>
    <property type="project" value="InterPro"/>
</dbReference>
<keyword evidence="11" id="KW-1185">Reference proteome</keyword>
<evidence type="ECO:0000256" key="2">
    <source>
        <dbReference type="ARBA" id="ARBA00022679"/>
    </source>
</evidence>
<dbReference type="Pfam" id="PF17917">
    <property type="entry name" value="RT_RNaseH"/>
    <property type="match status" value="1"/>
</dbReference>
<evidence type="ECO:0000256" key="3">
    <source>
        <dbReference type="ARBA" id="ARBA00022695"/>
    </source>
</evidence>
<protein>
    <recommendedName>
        <fullName evidence="1">RNA-directed DNA polymerase</fullName>
        <ecNumber evidence="1">2.7.7.49</ecNumber>
    </recommendedName>
</protein>
<reference evidence="11" key="1">
    <citation type="submission" date="2014-07" db="EMBL/GenBank/DDBJ databases">
        <authorList>
            <person name="Martin A.A"/>
            <person name="De Silva N."/>
        </authorList>
    </citation>
    <scope>NUCLEOTIDE SEQUENCE</scope>
</reference>
<dbReference type="SUPFAM" id="SSF56672">
    <property type="entry name" value="DNA/RNA polymerases"/>
    <property type="match status" value="1"/>
</dbReference>
<evidence type="ECO:0000256" key="1">
    <source>
        <dbReference type="ARBA" id="ARBA00012493"/>
    </source>
</evidence>
<dbReference type="Gene3D" id="3.10.10.10">
    <property type="entry name" value="HIV Type 1 Reverse Transcriptase, subunit A, domain 1"/>
    <property type="match status" value="1"/>
</dbReference>
<dbReference type="Gene3D" id="4.10.60.10">
    <property type="entry name" value="Zinc finger, CCHC-type"/>
    <property type="match status" value="1"/>
</dbReference>
<dbReference type="PANTHER" id="PTHR37984">
    <property type="entry name" value="PROTEIN CBG26694"/>
    <property type="match status" value="1"/>
</dbReference>
<dbReference type="AlphaFoldDB" id="A0A0K0FHM8"/>
<dbReference type="STRING" id="75913.A0A0K0FHM8"/>
<dbReference type="CDD" id="cd01647">
    <property type="entry name" value="RT_LTR"/>
    <property type="match status" value="1"/>
</dbReference>
<dbReference type="Gene3D" id="1.10.340.70">
    <property type="match status" value="1"/>
</dbReference>
<dbReference type="SMART" id="SM00343">
    <property type="entry name" value="ZnF_C2HC"/>
    <property type="match status" value="2"/>
</dbReference>
<dbReference type="SUPFAM" id="SSF50630">
    <property type="entry name" value="Acid proteases"/>
    <property type="match status" value="1"/>
</dbReference>
<feature type="chain" id="PRO_5005329659" description="RNA-directed DNA polymerase" evidence="9">
    <location>
        <begin position="18"/>
        <end position="1006"/>
    </location>
</feature>
<dbReference type="Pfam" id="PF17921">
    <property type="entry name" value="Integrase_H2C2"/>
    <property type="match status" value="1"/>
</dbReference>
<organism evidence="11 12">
    <name type="scientific">Strongyloides venezuelensis</name>
    <name type="common">Threadworm</name>
    <dbReference type="NCBI Taxonomy" id="75913"/>
    <lineage>
        <taxon>Eukaryota</taxon>
        <taxon>Metazoa</taxon>
        <taxon>Ecdysozoa</taxon>
        <taxon>Nematoda</taxon>
        <taxon>Chromadorea</taxon>
        <taxon>Rhabditida</taxon>
        <taxon>Tylenchina</taxon>
        <taxon>Panagrolaimomorpha</taxon>
        <taxon>Strongyloidoidea</taxon>
        <taxon>Strongyloididae</taxon>
        <taxon>Strongyloides</taxon>
    </lineage>
</organism>
<feature type="domain" description="CCHC-type" evidence="10">
    <location>
        <begin position="261"/>
        <end position="275"/>
    </location>
</feature>
<keyword evidence="9" id="KW-0732">Signal</keyword>
<dbReference type="InterPro" id="IPR036875">
    <property type="entry name" value="Znf_CCHC_sf"/>
</dbReference>
<feature type="signal peptide" evidence="9">
    <location>
        <begin position="1"/>
        <end position="17"/>
    </location>
</feature>
<keyword evidence="4" id="KW-0540">Nuclease</keyword>
<evidence type="ECO:0000313" key="12">
    <source>
        <dbReference type="WBParaSite" id="SVE_0839300.1"/>
    </source>
</evidence>
<dbReference type="GO" id="GO:0016787">
    <property type="term" value="F:hydrolase activity"/>
    <property type="evidence" value="ECO:0007669"/>
    <property type="project" value="UniProtKB-KW"/>
</dbReference>
<dbReference type="Gene3D" id="3.30.70.270">
    <property type="match status" value="1"/>
</dbReference>
<keyword evidence="8" id="KW-0479">Metal-binding</keyword>
<dbReference type="InterPro" id="IPR043128">
    <property type="entry name" value="Rev_trsase/Diguanyl_cyclase"/>
</dbReference>
<evidence type="ECO:0000256" key="4">
    <source>
        <dbReference type="ARBA" id="ARBA00022722"/>
    </source>
</evidence>
<proteinExistence type="predicted"/>
<evidence type="ECO:0000256" key="8">
    <source>
        <dbReference type="PROSITE-ProRule" id="PRU00047"/>
    </source>
</evidence>
<evidence type="ECO:0000256" key="7">
    <source>
        <dbReference type="ARBA" id="ARBA00022918"/>
    </source>
</evidence>
<keyword evidence="2" id="KW-0808">Transferase</keyword>
<reference evidence="12" key="2">
    <citation type="submission" date="2015-08" db="UniProtKB">
        <authorList>
            <consortium name="WormBaseParasite"/>
        </authorList>
    </citation>
    <scope>IDENTIFICATION</scope>
</reference>
<dbReference type="InterPro" id="IPR043502">
    <property type="entry name" value="DNA/RNA_pol_sf"/>
</dbReference>
<evidence type="ECO:0000256" key="9">
    <source>
        <dbReference type="SAM" id="SignalP"/>
    </source>
</evidence>
<dbReference type="EC" id="2.7.7.49" evidence="1"/>
<evidence type="ECO:0000313" key="11">
    <source>
        <dbReference type="Proteomes" id="UP000035680"/>
    </source>
</evidence>
<dbReference type="InterPro" id="IPR041373">
    <property type="entry name" value="RT_RNaseH"/>
</dbReference>
<name>A0A0K0FHM8_STRVS</name>
<dbReference type="CDD" id="cd09274">
    <property type="entry name" value="RNase_HI_RT_Ty3"/>
    <property type="match status" value="1"/>
</dbReference>
<dbReference type="InterPro" id="IPR000477">
    <property type="entry name" value="RT_dom"/>
</dbReference>
<accession>A0A0K0FHM8</accession>
<dbReference type="Proteomes" id="UP000035680">
    <property type="component" value="Unassembled WGS sequence"/>
</dbReference>
<dbReference type="Pfam" id="PF00078">
    <property type="entry name" value="RVT_1"/>
    <property type="match status" value="1"/>
</dbReference>
<keyword evidence="8" id="KW-0863">Zinc-finger</keyword>
<evidence type="ECO:0000256" key="5">
    <source>
        <dbReference type="ARBA" id="ARBA00022759"/>
    </source>
</evidence>
<sequence length="1006" mass="114392">MCFGVLFLTTLELFVLSEILQWRLGRDLIVASNSTLSSTSTAGVISAMEKGASVVIQGVGEFCPAKEKVEDWLERVDVALEMGGVTEARQRRLVLLRDLGARAFSEVKAKLSPLLLKDVEESKIREVMIEIYSKEKTSPIVGLIEILNLRQGDESLREYGLRVRRNARECALEEWGKGKDQFHSLIFLNGLKEEMMKRVLMASKELSLDKLIELGRSHEIVHQNPAVVAFVRNEKRGGGKCLCCGRVGHLRDRCRFKDKECHNCGKRGHLKFICKAANKKSSMGNVEVDYGTEGEEEEEELYHLDEVSEIGKKERNGIRSDTGADKSIISKQIWEKLGSPKLDKRKNNESLLDVNGKKLVILGTLSCKVKIRGKEYEAELKVFERNKCLIGKNLILAAKLDLNKLFYEIENINDNSFSEEEQIKWFVQKYPKLFDIKRNDGSKLTARLILKKDYVPKFSSPRRHPYALREKVDAELKRLIEMNVLSPVPTSKWSSPICAVLKPDGSVRICGDYSRTVNTQLDIEKFPIPSLYKALDNISNCKIYGKIDLKNAFNQLHMDKEGAEILTLSTPMGLMNVLRLQPGVASAPAIFQNAMFSKLSLIKQCSCYFDDIIVGSDSKKKLVKKIDEVLGSAVFGHIISESGRRPSDEKIQGILKFKVPKSAAEVHTFIGKCLHYADYIRNASLKARPFEANEAFLVLKKELENVTTLTLFDEKKIVVLTCDASEFGLGSVLLLRDPVSKRERPFAHASRTFSASQRNWAQIDKEAAALVFGVTKFQDFLLGRKFILQTDSKPLTYLFGDKMGLPVTALKRVDKWSIIMQRFSYSIEYISSEKFSKADCLSRLPADELFPDDLEVLDVEELIIKDVPLDLRKIKEAQDKVINTVSQLVLTVFPEYIKDPEVKEYKKYQFELTVIKGVLFRNNSVVIPESLRKEVLKLLHLGHFGSLKIKMLARNYVFWPGYTKDIETMSKACKIRQEFGDTKTFLDLHAWEKAPYPWYRIHIDFA</sequence>
<dbReference type="InterPro" id="IPR050951">
    <property type="entry name" value="Retrovirus_Pol_polyprotein"/>
</dbReference>
<dbReference type="InterPro" id="IPR001878">
    <property type="entry name" value="Znf_CCHC"/>
</dbReference>
<dbReference type="PROSITE" id="PS50158">
    <property type="entry name" value="ZF_CCHC"/>
    <property type="match status" value="1"/>
</dbReference>
<dbReference type="SUPFAM" id="SSF57756">
    <property type="entry name" value="Retrovirus zinc finger-like domains"/>
    <property type="match status" value="1"/>
</dbReference>
<evidence type="ECO:0000259" key="10">
    <source>
        <dbReference type="PROSITE" id="PS50158"/>
    </source>
</evidence>
<evidence type="ECO:0000256" key="6">
    <source>
        <dbReference type="ARBA" id="ARBA00022801"/>
    </source>
</evidence>
<keyword evidence="6" id="KW-0378">Hydrolase</keyword>
<dbReference type="WBParaSite" id="SVE_0839300.1">
    <property type="protein sequence ID" value="SVE_0839300.1"/>
    <property type="gene ID" value="SVE_0839300"/>
</dbReference>
<dbReference type="GO" id="GO:0004519">
    <property type="term" value="F:endonuclease activity"/>
    <property type="evidence" value="ECO:0007669"/>
    <property type="project" value="UniProtKB-KW"/>
</dbReference>
<dbReference type="GO" id="GO:0019899">
    <property type="term" value="F:enzyme binding"/>
    <property type="evidence" value="ECO:0007669"/>
    <property type="project" value="UniProtKB-ARBA"/>
</dbReference>
<keyword evidence="7" id="KW-0695">RNA-directed DNA polymerase</keyword>
<dbReference type="PANTHER" id="PTHR37984:SF5">
    <property type="entry name" value="PROTEIN NYNRIN-LIKE"/>
    <property type="match status" value="1"/>
</dbReference>